<dbReference type="EMBL" id="SJPG01000001">
    <property type="protein sequence ID" value="TWT61340.1"/>
    <property type="molecule type" value="Genomic_DNA"/>
</dbReference>
<protein>
    <submittedName>
        <fullName evidence="5">Perchlorate reductase subunit gamma</fullName>
    </submittedName>
</protein>
<accession>A0A5C5XEA6</accession>
<sequence>MAVRKFLGNNIRMISVFCCGSLLFIFTGWMNLHGADDNQPSTIKSVSTEVRKEYHRSNDRSLFLGARACLDCHRSEFASWLSTEHFNNTVNRFELNKDTIAKRYFEKHGSLDRCYQCHTAPKEQRFGRKFVETGTSCESCHGASGGEGGWLNRHAVYGPNTTRLEQETSQHFQSRIDFCDQAGMVRPGRQYLMAKQCMSCHLIGDPELISEEIGHPVSFDKFELIPYLSGEVRHNFHLNQRNNAKAPTLDTLRRGLSPTQRQRVYMIVEQLARMEVAFNYLANLPNEEAFENRYADDLIGIVEDGADFLDEYVEVLLEPDDSVVPPLNEEAVESLTIVLEEFEKFDDLDEPTRAAAADSARVISEAANQFMAALGNGSKLEALDVFFEDTGNPVGDVLQP</sequence>
<name>A0A5C5XEA6_9PLAN</name>
<keyword evidence="2 3" id="KW-0408">Iron</keyword>
<evidence type="ECO:0000259" key="4">
    <source>
        <dbReference type="PROSITE" id="PS51007"/>
    </source>
</evidence>
<dbReference type="InterPro" id="IPR023155">
    <property type="entry name" value="Cyt_c-552/4"/>
</dbReference>
<reference evidence="5 6" key="1">
    <citation type="submission" date="2019-02" db="EMBL/GenBank/DDBJ databases">
        <title>Deep-cultivation of Planctomycetes and their phenomic and genomic characterization uncovers novel biology.</title>
        <authorList>
            <person name="Wiegand S."/>
            <person name="Jogler M."/>
            <person name="Boedeker C."/>
            <person name="Pinto D."/>
            <person name="Vollmers J."/>
            <person name="Rivas-Marin E."/>
            <person name="Kohn T."/>
            <person name="Peeters S.H."/>
            <person name="Heuer A."/>
            <person name="Rast P."/>
            <person name="Oberbeckmann S."/>
            <person name="Bunk B."/>
            <person name="Jeske O."/>
            <person name="Meyerdierks A."/>
            <person name="Storesund J.E."/>
            <person name="Kallscheuer N."/>
            <person name="Luecker S."/>
            <person name="Lage O.M."/>
            <person name="Pohl T."/>
            <person name="Merkel B.J."/>
            <person name="Hornburger P."/>
            <person name="Mueller R.-W."/>
            <person name="Bruemmer F."/>
            <person name="Labrenz M."/>
            <person name="Spormann A.M."/>
            <person name="Op Den Camp H."/>
            <person name="Overmann J."/>
            <person name="Amann R."/>
            <person name="Jetten M.S.M."/>
            <person name="Mascher T."/>
            <person name="Medema M.H."/>
            <person name="Devos D.P."/>
            <person name="Kaster A.-K."/>
            <person name="Ovreas L."/>
            <person name="Rohde M."/>
            <person name="Galperin M.Y."/>
            <person name="Jogler C."/>
        </authorList>
    </citation>
    <scope>NUCLEOTIDE SEQUENCE [LARGE SCALE GENOMIC DNA]</scope>
    <source>
        <strain evidence="5 6">Pan54</strain>
    </source>
</reference>
<comment type="caution">
    <text evidence="5">The sequence shown here is derived from an EMBL/GenBank/DDBJ whole genome shotgun (WGS) entry which is preliminary data.</text>
</comment>
<dbReference type="GO" id="GO:0009055">
    <property type="term" value="F:electron transfer activity"/>
    <property type="evidence" value="ECO:0007669"/>
    <property type="project" value="InterPro"/>
</dbReference>
<dbReference type="Proteomes" id="UP000316095">
    <property type="component" value="Unassembled WGS sequence"/>
</dbReference>
<dbReference type="InterPro" id="IPR036280">
    <property type="entry name" value="Multihaem_cyt_sf"/>
</dbReference>
<evidence type="ECO:0000256" key="3">
    <source>
        <dbReference type="PROSITE-ProRule" id="PRU00433"/>
    </source>
</evidence>
<keyword evidence="3" id="KW-0349">Heme</keyword>
<dbReference type="InterPro" id="IPR009056">
    <property type="entry name" value="Cyt_c-like_dom"/>
</dbReference>
<dbReference type="Pfam" id="PF13435">
    <property type="entry name" value="Cytochrome_C554"/>
    <property type="match status" value="1"/>
</dbReference>
<organism evidence="5 6">
    <name type="scientific">Rubinisphaera italica</name>
    <dbReference type="NCBI Taxonomy" id="2527969"/>
    <lineage>
        <taxon>Bacteria</taxon>
        <taxon>Pseudomonadati</taxon>
        <taxon>Planctomycetota</taxon>
        <taxon>Planctomycetia</taxon>
        <taxon>Planctomycetales</taxon>
        <taxon>Planctomycetaceae</taxon>
        <taxon>Rubinisphaera</taxon>
    </lineage>
</organism>
<dbReference type="GO" id="GO:0046872">
    <property type="term" value="F:metal ion binding"/>
    <property type="evidence" value="ECO:0007669"/>
    <property type="project" value="UniProtKB-KW"/>
</dbReference>
<keyword evidence="6" id="KW-1185">Reference proteome</keyword>
<evidence type="ECO:0000313" key="5">
    <source>
        <dbReference type="EMBL" id="TWT61340.1"/>
    </source>
</evidence>
<feature type="domain" description="Cytochrome c" evidence="4">
    <location>
        <begin position="183"/>
        <end position="343"/>
    </location>
</feature>
<evidence type="ECO:0000256" key="1">
    <source>
        <dbReference type="ARBA" id="ARBA00022723"/>
    </source>
</evidence>
<evidence type="ECO:0000256" key="2">
    <source>
        <dbReference type="ARBA" id="ARBA00023004"/>
    </source>
</evidence>
<dbReference type="AlphaFoldDB" id="A0A5C5XEA6"/>
<dbReference type="GO" id="GO:0020037">
    <property type="term" value="F:heme binding"/>
    <property type="evidence" value="ECO:0007669"/>
    <property type="project" value="InterPro"/>
</dbReference>
<evidence type="ECO:0000313" key="6">
    <source>
        <dbReference type="Proteomes" id="UP000316095"/>
    </source>
</evidence>
<keyword evidence="1 3" id="KW-0479">Metal-binding</keyword>
<proteinExistence type="predicted"/>
<dbReference type="PROSITE" id="PS51007">
    <property type="entry name" value="CYTC"/>
    <property type="match status" value="1"/>
</dbReference>
<dbReference type="Gene3D" id="1.10.1130.10">
    <property type="entry name" value="Flavocytochrome C3, Chain A"/>
    <property type="match status" value="1"/>
</dbReference>
<dbReference type="SUPFAM" id="SSF48695">
    <property type="entry name" value="Multiheme cytochromes"/>
    <property type="match status" value="1"/>
</dbReference>
<gene>
    <name evidence="5" type="primary">pcrC_1</name>
    <name evidence="5" type="ORF">Pan54_20760</name>
</gene>